<dbReference type="EMBL" id="JAGPYM010000001">
    <property type="protein sequence ID" value="KAH6900623.1"/>
    <property type="molecule type" value="Genomic_DNA"/>
</dbReference>
<evidence type="ECO:0000313" key="1">
    <source>
        <dbReference type="EMBL" id="KAH6900623.1"/>
    </source>
</evidence>
<dbReference type="Gene3D" id="3.40.50.880">
    <property type="match status" value="1"/>
</dbReference>
<dbReference type="InterPro" id="IPR029062">
    <property type="entry name" value="Class_I_gatase-like"/>
</dbReference>
<dbReference type="Proteomes" id="UP000777438">
    <property type="component" value="Unassembled WGS sequence"/>
</dbReference>
<dbReference type="OrthoDB" id="543156at2759"/>
<dbReference type="AlphaFoldDB" id="A0A9P8WLF5"/>
<evidence type="ECO:0000313" key="2">
    <source>
        <dbReference type="Proteomes" id="UP000777438"/>
    </source>
</evidence>
<dbReference type="Pfam" id="PF17124">
    <property type="entry name" value="ThiJ_like"/>
    <property type="match status" value="1"/>
</dbReference>
<organism evidence="1 2">
    <name type="scientific">Thelonectria olida</name>
    <dbReference type="NCBI Taxonomy" id="1576542"/>
    <lineage>
        <taxon>Eukaryota</taxon>
        <taxon>Fungi</taxon>
        <taxon>Dikarya</taxon>
        <taxon>Ascomycota</taxon>
        <taxon>Pezizomycotina</taxon>
        <taxon>Sordariomycetes</taxon>
        <taxon>Hypocreomycetidae</taxon>
        <taxon>Hypocreales</taxon>
        <taxon>Nectriaceae</taxon>
        <taxon>Thelonectria</taxon>
    </lineage>
</organism>
<reference evidence="1 2" key="1">
    <citation type="journal article" date="2021" name="Nat. Commun.">
        <title>Genetic determinants of endophytism in the Arabidopsis root mycobiome.</title>
        <authorList>
            <person name="Mesny F."/>
            <person name="Miyauchi S."/>
            <person name="Thiergart T."/>
            <person name="Pickel B."/>
            <person name="Atanasova L."/>
            <person name="Karlsson M."/>
            <person name="Huettel B."/>
            <person name="Barry K.W."/>
            <person name="Haridas S."/>
            <person name="Chen C."/>
            <person name="Bauer D."/>
            <person name="Andreopoulos W."/>
            <person name="Pangilinan J."/>
            <person name="LaButti K."/>
            <person name="Riley R."/>
            <person name="Lipzen A."/>
            <person name="Clum A."/>
            <person name="Drula E."/>
            <person name="Henrissat B."/>
            <person name="Kohler A."/>
            <person name="Grigoriev I.V."/>
            <person name="Martin F.M."/>
            <person name="Hacquard S."/>
        </authorList>
    </citation>
    <scope>NUCLEOTIDE SEQUENCE [LARGE SCALE GENOMIC DNA]</scope>
    <source>
        <strain evidence="1 2">MPI-CAGE-CH-0241</strain>
    </source>
</reference>
<comment type="caution">
    <text evidence="1">The sequence shown here is derived from an EMBL/GenBank/DDBJ whole genome shotgun (WGS) entry which is preliminary data.</text>
</comment>
<name>A0A9P8WLF5_9HYPO</name>
<sequence>MAAPKVLIMMADYGHDPTETTVPYVAFRDAGFVVEFATENGKGPECDRVLLQGLGQKLLGAKKSVVRDYTTMVASEPCQRPHAWSTPGFSLDEFALVFLPGGHDKGVKQILDSATVHSLLAAYFPQTRRPGSKGIGAICHGVLVLAKTKHVDGKSVLSACSTTTLPARFEQVAFWGTRLFMGDYYKTYGAGSENVEQSIKDCLNEPDKQYKCSIGLSPFVVEDEEHNYISARFPGDAELMARKLVDLVKGFSQSSARRQL</sequence>
<dbReference type="PANTHER" id="PTHR43068">
    <property type="entry name" value="SLR1854 PROTEIN"/>
    <property type="match status" value="1"/>
</dbReference>
<proteinExistence type="predicted"/>
<dbReference type="SUPFAM" id="SSF52317">
    <property type="entry name" value="Class I glutamine amidotransferase-like"/>
    <property type="match status" value="1"/>
</dbReference>
<keyword evidence="1" id="KW-0315">Glutamine amidotransferase</keyword>
<accession>A0A9P8WLF5</accession>
<dbReference type="PANTHER" id="PTHR43068:SF1">
    <property type="entry name" value="SLR1854 PROTEIN"/>
    <property type="match status" value="1"/>
</dbReference>
<gene>
    <name evidence="1" type="ORF">B0T10DRAFT_32664</name>
</gene>
<dbReference type="InterPro" id="IPR032633">
    <property type="entry name" value="ThiJ-like"/>
</dbReference>
<protein>
    <submittedName>
        <fullName evidence="1">Class I glutamine amidotransferase-like protein</fullName>
    </submittedName>
</protein>
<keyword evidence="2" id="KW-1185">Reference proteome</keyword>